<dbReference type="Proteomes" id="UP000321456">
    <property type="component" value="Unassembled WGS sequence"/>
</dbReference>
<dbReference type="RefSeq" id="WP_147741553.1">
    <property type="nucleotide sequence ID" value="NZ_VRUR01000001.1"/>
</dbReference>
<name>A0A5C8V7A7_9FLAO</name>
<keyword evidence="2" id="KW-1185">Reference proteome</keyword>
<sequence>MAIKEIAIGLFILMSIMDCNSQNFDEHLQLKLKLAEKYTKNTSSQNIQQVDKSMLGQYTNNIMGSTYSNSILYAHSIYKFEYIGQAYGYYDSGKFTREENVITFSSLISEFSYNLGWAVSQ</sequence>
<accession>A0A5C8V7A7</accession>
<dbReference type="AlphaFoldDB" id="A0A5C8V7A7"/>
<reference evidence="1 2" key="1">
    <citation type="submission" date="2019-08" db="EMBL/GenBank/DDBJ databases">
        <title>Professor.</title>
        <authorList>
            <person name="Park J.S."/>
        </authorList>
    </citation>
    <scope>NUCLEOTIDE SEQUENCE [LARGE SCALE GENOMIC DNA]</scope>
    <source>
        <strain evidence="1 2">176CP5-101</strain>
    </source>
</reference>
<organism evidence="1 2">
    <name type="scientific">Flagellimonas hymeniacidonis</name>
    <dbReference type="NCBI Taxonomy" id="2603628"/>
    <lineage>
        <taxon>Bacteria</taxon>
        <taxon>Pseudomonadati</taxon>
        <taxon>Bacteroidota</taxon>
        <taxon>Flavobacteriia</taxon>
        <taxon>Flavobacteriales</taxon>
        <taxon>Flavobacteriaceae</taxon>
        <taxon>Flagellimonas</taxon>
    </lineage>
</organism>
<dbReference type="EMBL" id="VRUR01000001">
    <property type="protein sequence ID" value="TXN37537.1"/>
    <property type="molecule type" value="Genomic_DNA"/>
</dbReference>
<protein>
    <submittedName>
        <fullName evidence="1">Uncharacterized protein</fullName>
    </submittedName>
</protein>
<evidence type="ECO:0000313" key="2">
    <source>
        <dbReference type="Proteomes" id="UP000321456"/>
    </source>
</evidence>
<gene>
    <name evidence="1" type="ORF">FVB32_04410</name>
</gene>
<proteinExistence type="predicted"/>
<evidence type="ECO:0000313" key="1">
    <source>
        <dbReference type="EMBL" id="TXN37537.1"/>
    </source>
</evidence>
<comment type="caution">
    <text evidence="1">The sequence shown here is derived from an EMBL/GenBank/DDBJ whole genome shotgun (WGS) entry which is preliminary data.</text>
</comment>